<keyword evidence="7" id="KW-0963">Cytoplasm</keyword>
<feature type="domain" description="Lactate/malate dehydrogenase N-terminal" evidence="10">
    <location>
        <begin position="8"/>
        <end position="145"/>
    </location>
</feature>
<evidence type="ECO:0000256" key="6">
    <source>
        <dbReference type="ARBA" id="ARBA00049258"/>
    </source>
</evidence>
<proteinExistence type="inferred from homology"/>
<feature type="binding site" evidence="7">
    <location>
        <position position="146"/>
    </location>
    <ligand>
        <name>NAD(+)</name>
        <dbReference type="ChEBI" id="CHEBI:57540"/>
    </ligand>
</feature>
<keyword evidence="4 7" id="KW-0560">Oxidoreductase</keyword>
<evidence type="ECO:0000256" key="3">
    <source>
        <dbReference type="ARBA" id="ARBA00012967"/>
    </source>
</evidence>
<keyword evidence="5 7" id="KW-0520">NAD</keyword>
<dbReference type="GO" id="GO:0005737">
    <property type="term" value="C:cytoplasm"/>
    <property type="evidence" value="ECO:0007669"/>
    <property type="project" value="UniProtKB-SubCell"/>
</dbReference>
<dbReference type="NCBIfam" id="NF004863">
    <property type="entry name" value="PRK06223.1"/>
    <property type="match status" value="1"/>
</dbReference>
<comment type="caution">
    <text evidence="7">Lacks conserved residue(s) required for the propagation of feature annotation.</text>
</comment>
<organism evidence="12 13">
    <name type="scientific">Calorimonas adulescens</name>
    <dbReference type="NCBI Taxonomy" id="2606906"/>
    <lineage>
        <taxon>Bacteria</taxon>
        <taxon>Bacillati</taxon>
        <taxon>Bacillota</taxon>
        <taxon>Clostridia</taxon>
        <taxon>Thermoanaerobacterales</taxon>
        <taxon>Thermoanaerobacteraceae</taxon>
        <taxon>Calorimonas</taxon>
    </lineage>
</organism>
<dbReference type="FunFam" id="3.40.50.720:FF:000018">
    <property type="entry name" value="Malate dehydrogenase"/>
    <property type="match status" value="1"/>
</dbReference>
<dbReference type="InterPro" id="IPR011304">
    <property type="entry name" value="L-lactate_DH"/>
</dbReference>
<dbReference type="SUPFAM" id="SSF51735">
    <property type="entry name" value="NAD(P)-binding Rossmann-fold domains"/>
    <property type="match status" value="1"/>
</dbReference>
<dbReference type="InterPro" id="IPR018177">
    <property type="entry name" value="L-lactate_DH_AS"/>
</dbReference>
<dbReference type="Gene3D" id="3.40.50.720">
    <property type="entry name" value="NAD(P)-binding Rossmann-like Domain"/>
    <property type="match status" value="1"/>
</dbReference>
<gene>
    <name evidence="7" type="primary">ldh</name>
    <name evidence="12" type="ORF">FWJ32_02955</name>
</gene>
<comment type="activity regulation">
    <text evidence="7">Allosterically activated by fructose 1,6-bisphosphate (FBP).</text>
</comment>
<evidence type="ECO:0000256" key="1">
    <source>
        <dbReference type="ARBA" id="ARBA00004843"/>
    </source>
</evidence>
<evidence type="ECO:0000313" key="12">
    <source>
        <dbReference type="EMBL" id="TZE82929.1"/>
    </source>
</evidence>
<feature type="active site" description="Proton acceptor" evidence="7 8">
    <location>
        <position position="178"/>
    </location>
</feature>
<evidence type="ECO:0000313" key="13">
    <source>
        <dbReference type="Proteomes" id="UP000322976"/>
    </source>
</evidence>
<feature type="binding site" evidence="7">
    <location>
        <position position="68"/>
    </location>
    <ligand>
        <name>NAD(+)</name>
        <dbReference type="ChEBI" id="CHEBI:57540"/>
    </ligand>
</feature>
<keyword evidence="7" id="KW-0021">Allosteric enzyme</keyword>
<feature type="binding site" evidence="7">
    <location>
        <begin position="123"/>
        <end position="126"/>
    </location>
    <ligand>
        <name>substrate</name>
    </ligand>
</feature>
<dbReference type="InterPro" id="IPR036291">
    <property type="entry name" value="NAD(P)-bd_dom_sf"/>
</dbReference>
<evidence type="ECO:0000256" key="8">
    <source>
        <dbReference type="PIRSR" id="PIRSR000102-1"/>
    </source>
</evidence>
<dbReference type="RefSeq" id="WP_149544487.1">
    <property type="nucleotide sequence ID" value="NZ_VTPS01000003.1"/>
</dbReference>
<dbReference type="GO" id="GO:0004459">
    <property type="term" value="F:L-lactate dehydrogenase (NAD+) activity"/>
    <property type="evidence" value="ECO:0007669"/>
    <property type="project" value="UniProtKB-UniRule"/>
</dbReference>
<feature type="binding site" evidence="9">
    <location>
        <begin position="13"/>
        <end position="18"/>
    </location>
    <ligand>
        <name>NAD(+)</name>
        <dbReference type="ChEBI" id="CHEBI:57540"/>
    </ligand>
</feature>
<name>A0A5D8QFF3_9THEO</name>
<dbReference type="InterPro" id="IPR022383">
    <property type="entry name" value="Lactate/malate_DH_C"/>
</dbReference>
<accession>A0A5D8QFF3</accession>
<dbReference type="HAMAP" id="MF_00488">
    <property type="entry name" value="Lactate_dehydrog"/>
    <property type="match status" value="1"/>
</dbReference>
<feature type="binding site" evidence="7 9">
    <location>
        <position position="38"/>
    </location>
    <ligand>
        <name>NAD(+)</name>
        <dbReference type="ChEBI" id="CHEBI:57540"/>
    </ligand>
</feature>
<dbReference type="EMBL" id="VTPS01000003">
    <property type="protein sequence ID" value="TZE82929.1"/>
    <property type="molecule type" value="Genomic_DNA"/>
</dbReference>
<dbReference type="InterPro" id="IPR001557">
    <property type="entry name" value="L-lactate/malate_DH"/>
</dbReference>
<reference evidence="12 13" key="1">
    <citation type="submission" date="2019-08" db="EMBL/GenBank/DDBJ databases">
        <title>Calorimonas adulescens gen. nov., sp. nov., an anaerobic thermophilic bacterium from Sakhalin hot spring.</title>
        <authorList>
            <person name="Khomyakova M.A."/>
            <person name="Merkel A.Y."/>
            <person name="Novikov A."/>
            <person name="Bonch-Osmolovskaya E.A."/>
            <person name="Slobodkin A.I."/>
        </authorList>
    </citation>
    <scope>NUCLEOTIDE SEQUENCE [LARGE SCALE GENOMIC DNA]</scope>
    <source>
        <strain evidence="12 13">A05MB</strain>
    </source>
</reference>
<comment type="function">
    <text evidence="7">Catalyzes the conversion of lactate to pyruvate.</text>
</comment>
<evidence type="ECO:0000259" key="10">
    <source>
        <dbReference type="Pfam" id="PF00056"/>
    </source>
</evidence>
<feature type="binding site" evidence="7">
    <location>
        <begin position="151"/>
        <end position="154"/>
    </location>
    <ligand>
        <name>substrate</name>
    </ligand>
</feature>
<dbReference type="Proteomes" id="UP000322976">
    <property type="component" value="Unassembled WGS sequence"/>
</dbReference>
<dbReference type="PANTHER" id="PTHR43128:SF16">
    <property type="entry name" value="L-LACTATE DEHYDROGENASE"/>
    <property type="match status" value="1"/>
</dbReference>
<dbReference type="Gene3D" id="3.90.110.10">
    <property type="entry name" value="Lactate dehydrogenase/glycoside hydrolase, family 4, C-terminal"/>
    <property type="match status" value="1"/>
</dbReference>
<evidence type="ECO:0000259" key="11">
    <source>
        <dbReference type="Pfam" id="PF02866"/>
    </source>
</evidence>
<dbReference type="SUPFAM" id="SSF56327">
    <property type="entry name" value="LDH C-terminal domain-like"/>
    <property type="match status" value="1"/>
</dbReference>
<sequence length="316" mass="34171">MESIVSHKIAIIGTGFVGSTTAFALALSGIVPEIALIDLNARKAEGEAMDINHGMAFIPPASVYNGDYSSCSGAEIIIITAGANQKPGETRLDLVKKNTAIFKEMVPQLVKYNDKAIYLIVTNPVDILTYVTLKVSGLPSNQVIGSGTVLDSSRFRFFLGKLCGIDPRNVHAYIIGEHGDSEVAAWSLTNIAGTPFTEYCDRCDKGCDQAEKQAIVDDVRNAAYKIIERKNATYYAVALAVRRIVECILRDENSVLTVSSLMKGQYGIDNICLSLPSIVGKTGIKKVLEMSLKEEEIASLKKSAETLKEVASTLEL</sequence>
<feature type="modified residue" description="Phosphotyrosine" evidence="7">
    <location>
        <position position="224"/>
    </location>
</feature>
<evidence type="ECO:0000256" key="2">
    <source>
        <dbReference type="ARBA" id="ARBA00006054"/>
    </source>
</evidence>
<dbReference type="InterPro" id="IPR015955">
    <property type="entry name" value="Lactate_DH/Glyco_Ohase_4_C"/>
</dbReference>
<comment type="subcellular location">
    <subcellularLocation>
        <location evidence="7">Cytoplasm</location>
    </subcellularLocation>
</comment>
<keyword evidence="7" id="KW-0597">Phosphoprotein</keyword>
<feature type="binding site" evidence="9">
    <location>
        <position position="98"/>
    </location>
    <ligand>
        <name>NAD(+)</name>
        <dbReference type="ChEBI" id="CHEBI:57540"/>
    </ligand>
</feature>
<evidence type="ECO:0000256" key="4">
    <source>
        <dbReference type="ARBA" id="ARBA00023002"/>
    </source>
</evidence>
<dbReference type="NCBIfam" id="TIGR01771">
    <property type="entry name" value="L-LDH-NAD"/>
    <property type="match status" value="1"/>
</dbReference>
<comment type="pathway">
    <text evidence="1 7">Fermentation; pyruvate fermentation to lactate; (S)-lactate from pyruvate: step 1/1.</text>
</comment>
<feature type="binding site" evidence="7">
    <location>
        <begin position="82"/>
        <end position="83"/>
    </location>
    <ligand>
        <name>NAD(+)</name>
        <dbReference type="ChEBI" id="CHEBI:57540"/>
    </ligand>
</feature>
<feature type="binding site" evidence="7">
    <location>
        <position position="17"/>
    </location>
    <ligand>
        <name>NAD(+)</name>
        <dbReference type="ChEBI" id="CHEBI:57540"/>
    </ligand>
</feature>
<dbReference type="GO" id="GO:0006096">
    <property type="term" value="P:glycolytic process"/>
    <property type="evidence" value="ECO:0007669"/>
    <property type="project" value="UniProtKB-UniRule"/>
</dbReference>
<dbReference type="CDD" id="cd05292">
    <property type="entry name" value="LDH_2"/>
    <property type="match status" value="1"/>
</dbReference>
<evidence type="ECO:0000256" key="7">
    <source>
        <dbReference type="HAMAP-Rule" id="MF_00488"/>
    </source>
</evidence>
<dbReference type="PROSITE" id="PS00064">
    <property type="entry name" value="L_LDH"/>
    <property type="match status" value="1"/>
</dbReference>
<dbReference type="UniPathway" id="UPA00554">
    <property type="reaction ID" value="UER00611"/>
</dbReference>
<dbReference type="PRINTS" id="PR00086">
    <property type="entry name" value="LLDHDRGNASE"/>
</dbReference>
<dbReference type="Pfam" id="PF00056">
    <property type="entry name" value="Ldh_1_N"/>
    <property type="match status" value="1"/>
</dbReference>
<protein>
    <recommendedName>
        <fullName evidence="3 7">L-lactate dehydrogenase</fullName>
        <shortName evidence="7">L-LDH</shortName>
        <ecNumber evidence="3 7">1.1.1.27</ecNumber>
    </recommendedName>
</protein>
<feature type="binding site" evidence="7">
    <location>
        <position position="91"/>
    </location>
    <ligand>
        <name>substrate</name>
    </ligand>
</feature>
<dbReference type="EC" id="1.1.1.27" evidence="3 7"/>
<comment type="caution">
    <text evidence="12">The sequence shown here is derived from an EMBL/GenBank/DDBJ whole genome shotgun (WGS) entry which is preliminary data.</text>
</comment>
<comment type="subunit">
    <text evidence="7">Homotetramer.</text>
</comment>
<keyword evidence="13" id="KW-1185">Reference proteome</keyword>
<feature type="binding site" evidence="7 9">
    <location>
        <begin position="121"/>
        <end position="123"/>
    </location>
    <ligand>
        <name>NAD(+)</name>
        <dbReference type="ChEBI" id="CHEBI:57540"/>
    </ligand>
</feature>
<feature type="binding site" evidence="7">
    <location>
        <position position="43"/>
    </location>
    <ligand>
        <name>NAD(+)</name>
        <dbReference type="ChEBI" id="CHEBI:57540"/>
    </ligand>
</feature>
<dbReference type="PANTHER" id="PTHR43128">
    <property type="entry name" value="L-2-HYDROXYCARBOXYLATE DEHYDROGENASE (NAD(P)(+))"/>
    <property type="match status" value="1"/>
</dbReference>
<evidence type="ECO:0000256" key="9">
    <source>
        <dbReference type="PIRSR" id="PIRSR000102-3"/>
    </source>
</evidence>
<dbReference type="NCBIfam" id="NF000824">
    <property type="entry name" value="PRK00066.1"/>
    <property type="match status" value="1"/>
</dbReference>
<comment type="similarity">
    <text evidence="2 7">Belongs to the LDH/MDH superfamily. LDH family.</text>
</comment>
<feature type="binding site" evidence="7">
    <location>
        <position position="233"/>
    </location>
    <ligand>
        <name>substrate</name>
    </ligand>
</feature>
<dbReference type="Pfam" id="PF02866">
    <property type="entry name" value="Ldh_1_C"/>
    <property type="match status" value="1"/>
</dbReference>
<feature type="binding site" evidence="7">
    <location>
        <position position="156"/>
    </location>
    <ligand>
        <name>beta-D-fructose 1,6-bisphosphate</name>
        <dbReference type="ChEBI" id="CHEBI:32966"/>
        <note>allosteric activator</note>
    </ligand>
</feature>
<dbReference type="AlphaFoldDB" id="A0A5D8QFF3"/>
<feature type="domain" description="Lactate/malate dehydrogenase C-terminal" evidence="11">
    <location>
        <begin position="148"/>
        <end position="310"/>
    </location>
</feature>
<evidence type="ECO:0000256" key="5">
    <source>
        <dbReference type="ARBA" id="ARBA00023027"/>
    </source>
</evidence>
<dbReference type="InterPro" id="IPR001236">
    <property type="entry name" value="Lactate/malate_DH_N"/>
</dbReference>
<comment type="catalytic activity">
    <reaction evidence="6 7">
        <text>(S)-lactate + NAD(+) = pyruvate + NADH + H(+)</text>
        <dbReference type="Rhea" id="RHEA:23444"/>
        <dbReference type="ChEBI" id="CHEBI:15361"/>
        <dbReference type="ChEBI" id="CHEBI:15378"/>
        <dbReference type="ChEBI" id="CHEBI:16651"/>
        <dbReference type="ChEBI" id="CHEBI:57540"/>
        <dbReference type="ChEBI" id="CHEBI:57945"/>
        <dbReference type="EC" id="1.1.1.27"/>
    </reaction>
</comment>
<feature type="binding site" evidence="7">
    <location>
        <position position="171"/>
    </location>
    <ligand>
        <name>beta-D-fructose 1,6-bisphosphate</name>
        <dbReference type="ChEBI" id="CHEBI:32966"/>
        <note>allosteric activator</note>
    </ligand>
</feature>
<dbReference type="GO" id="GO:0006089">
    <property type="term" value="P:lactate metabolic process"/>
    <property type="evidence" value="ECO:0007669"/>
    <property type="project" value="TreeGrafter"/>
</dbReference>
<feature type="binding site" evidence="7">
    <location>
        <position position="85"/>
    </location>
    <ligand>
        <name>substrate</name>
    </ligand>
</feature>
<dbReference type="PIRSF" id="PIRSF000102">
    <property type="entry name" value="Lac_mal_DH"/>
    <property type="match status" value="1"/>
</dbReference>